<comment type="cofactor">
    <cofactor evidence="1">
        <name>Mn(2+)</name>
        <dbReference type="ChEBI" id="CHEBI:29035"/>
    </cofactor>
</comment>
<dbReference type="Gene3D" id="3.60.10.10">
    <property type="entry name" value="Endonuclease/exonuclease/phosphatase"/>
    <property type="match status" value="1"/>
</dbReference>
<evidence type="ECO:0000256" key="9">
    <source>
        <dbReference type="ARBA" id="ARBA00023204"/>
    </source>
</evidence>
<dbReference type="AlphaFoldDB" id="A0A0N5A8C7"/>
<feature type="domain" description="Endonuclease/exonuclease/phosphatase" evidence="11">
    <location>
        <begin position="84"/>
        <end position="323"/>
    </location>
</feature>
<dbReference type="InterPro" id="IPR036691">
    <property type="entry name" value="Endo/exonu/phosph_ase_sf"/>
</dbReference>
<reference evidence="13" key="1">
    <citation type="submission" date="2017-02" db="UniProtKB">
        <authorList>
            <consortium name="WormBaseParasite"/>
        </authorList>
    </citation>
    <scope>IDENTIFICATION</scope>
</reference>
<evidence type="ECO:0000256" key="7">
    <source>
        <dbReference type="ARBA" id="ARBA00022801"/>
    </source>
</evidence>
<comment type="subcellular location">
    <subcellularLocation>
        <location evidence="3">Nucleus</location>
        <location evidence="3">PML body</location>
    </subcellularLocation>
</comment>
<dbReference type="GO" id="GO:0070260">
    <property type="term" value="F:5'-tyrosyl-DNA phosphodiesterase activity"/>
    <property type="evidence" value="ECO:0007669"/>
    <property type="project" value="TreeGrafter"/>
</dbReference>
<proteinExistence type="predicted"/>
<dbReference type="GO" id="GO:0004518">
    <property type="term" value="F:nuclease activity"/>
    <property type="evidence" value="ECO:0007669"/>
    <property type="project" value="UniProtKB-KW"/>
</dbReference>
<evidence type="ECO:0000256" key="8">
    <source>
        <dbReference type="ARBA" id="ARBA00022842"/>
    </source>
</evidence>
<keyword evidence="6" id="KW-0227">DNA damage</keyword>
<name>A0A0N5A8C7_9BILA</name>
<dbReference type="Pfam" id="PF03372">
    <property type="entry name" value="Exo_endo_phos"/>
    <property type="match status" value="1"/>
</dbReference>
<dbReference type="Pfam" id="PF14555">
    <property type="entry name" value="UBA_4"/>
    <property type="match status" value="1"/>
</dbReference>
<dbReference type="GO" id="GO:0016605">
    <property type="term" value="C:PML body"/>
    <property type="evidence" value="ECO:0007669"/>
    <property type="project" value="UniProtKB-SubCell"/>
</dbReference>
<evidence type="ECO:0000256" key="10">
    <source>
        <dbReference type="ARBA" id="ARBA00023242"/>
    </source>
</evidence>
<keyword evidence="12" id="KW-1185">Reference proteome</keyword>
<dbReference type="SUPFAM" id="SSF56219">
    <property type="entry name" value="DNase I-like"/>
    <property type="match status" value="1"/>
</dbReference>
<dbReference type="SUPFAM" id="SSF46934">
    <property type="entry name" value="UBA-like"/>
    <property type="match status" value="1"/>
</dbReference>
<keyword evidence="8" id="KW-0460">Magnesium</keyword>
<sequence>MVEEGNKEFKEALQSFVEITGTDEACARFFLEDAGGDIQKAIENFQEAGSEIPELKDVLPKKIVDTAQSFGLGQKSSALTCTMLSWNVDGLDSANLKSRFIAVCYIISKISPDIVFLQELTPCLGNDLREMLGGEYSILLALPKQPYFTAVLLKPTIDYVSHSCFPFTTSHMGRAMETVELSLYLFITAYIGGKKLRLLNTHLESGRDSREVRKAQLKECFDQLKKWDDNETFIIFGGDLNLRDEEVSDIPDGFKDAWIACGSNAKHKYTWDMALNDNKSFPFKARNRFDRIFFNNGAAYSSVDFALEGQNRLKTGLCFPSDHWAVVVTFY</sequence>
<keyword evidence="5" id="KW-0479">Metal-binding</keyword>
<keyword evidence="9" id="KW-0234">DNA repair</keyword>
<comment type="cofactor">
    <cofactor evidence="2">
        <name>Mg(2+)</name>
        <dbReference type="ChEBI" id="CHEBI:18420"/>
    </cofactor>
</comment>
<evidence type="ECO:0000256" key="3">
    <source>
        <dbReference type="ARBA" id="ARBA00004322"/>
    </source>
</evidence>
<dbReference type="STRING" id="451379.A0A0N5A8C7"/>
<evidence type="ECO:0000256" key="2">
    <source>
        <dbReference type="ARBA" id="ARBA00001946"/>
    </source>
</evidence>
<evidence type="ECO:0000256" key="4">
    <source>
        <dbReference type="ARBA" id="ARBA00022722"/>
    </source>
</evidence>
<keyword evidence="10" id="KW-0539">Nucleus</keyword>
<evidence type="ECO:0000256" key="5">
    <source>
        <dbReference type="ARBA" id="ARBA00022723"/>
    </source>
</evidence>
<dbReference type="InterPro" id="IPR009060">
    <property type="entry name" value="UBA-like_sf"/>
</dbReference>
<organism evidence="12 13">
    <name type="scientific">Syphacia muris</name>
    <dbReference type="NCBI Taxonomy" id="451379"/>
    <lineage>
        <taxon>Eukaryota</taxon>
        <taxon>Metazoa</taxon>
        <taxon>Ecdysozoa</taxon>
        <taxon>Nematoda</taxon>
        <taxon>Chromadorea</taxon>
        <taxon>Rhabditida</taxon>
        <taxon>Spirurina</taxon>
        <taxon>Oxyuridomorpha</taxon>
        <taxon>Oxyuroidea</taxon>
        <taxon>Oxyuridae</taxon>
        <taxon>Syphacia</taxon>
    </lineage>
</organism>
<dbReference type="GO" id="GO:0046872">
    <property type="term" value="F:metal ion binding"/>
    <property type="evidence" value="ECO:0007669"/>
    <property type="project" value="UniProtKB-KW"/>
</dbReference>
<dbReference type="GO" id="GO:0005737">
    <property type="term" value="C:cytoplasm"/>
    <property type="evidence" value="ECO:0007669"/>
    <property type="project" value="TreeGrafter"/>
</dbReference>
<dbReference type="WBParaSite" id="SMUV_0000031901-mRNA-1">
    <property type="protein sequence ID" value="SMUV_0000031901-mRNA-1"/>
    <property type="gene ID" value="SMUV_0000031901"/>
</dbReference>
<dbReference type="PANTHER" id="PTHR15822:SF4">
    <property type="entry name" value="TYROSYL-DNA PHOSPHODIESTERASE 2"/>
    <property type="match status" value="1"/>
</dbReference>
<evidence type="ECO:0000256" key="6">
    <source>
        <dbReference type="ARBA" id="ARBA00022763"/>
    </source>
</evidence>
<dbReference type="InterPro" id="IPR051547">
    <property type="entry name" value="TDP2-like"/>
</dbReference>
<dbReference type="InterPro" id="IPR005135">
    <property type="entry name" value="Endo/exonuclease/phosphatase"/>
</dbReference>
<dbReference type="Gene3D" id="1.10.8.10">
    <property type="entry name" value="DNA helicase RuvA subunit, C-terminal domain"/>
    <property type="match status" value="1"/>
</dbReference>
<dbReference type="CDD" id="cd14348">
    <property type="entry name" value="UBA_p47"/>
    <property type="match status" value="1"/>
</dbReference>
<evidence type="ECO:0000256" key="1">
    <source>
        <dbReference type="ARBA" id="ARBA00001936"/>
    </source>
</evidence>
<dbReference type="GO" id="GO:0006302">
    <property type="term" value="P:double-strand break repair"/>
    <property type="evidence" value="ECO:0007669"/>
    <property type="project" value="TreeGrafter"/>
</dbReference>
<dbReference type="PANTHER" id="PTHR15822">
    <property type="entry name" value="TRAF AND TNF RECEPTOR-ASSOCIATED PROTEIN"/>
    <property type="match status" value="1"/>
</dbReference>
<dbReference type="GO" id="GO:0003697">
    <property type="term" value="F:single-stranded DNA binding"/>
    <property type="evidence" value="ECO:0007669"/>
    <property type="project" value="TreeGrafter"/>
</dbReference>
<evidence type="ECO:0000313" key="12">
    <source>
        <dbReference type="Proteomes" id="UP000046393"/>
    </source>
</evidence>
<dbReference type="CDD" id="cd09080">
    <property type="entry name" value="TDP2"/>
    <property type="match status" value="1"/>
</dbReference>
<protein>
    <submittedName>
        <fullName evidence="13">Endo/exonuclease/phosphatase domain-containing protein</fullName>
    </submittedName>
</protein>
<evidence type="ECO:0000259" key="11">
    <source>
        <dbReference type="Pfam" id="PF03372"/>
    </source>
</evidence>
<dbReference type="Proteomes" id="UP000046393">
    <property type="component" value="Unplaced"/>
</dbReference>
<evidence type="ECO:0000313" key="13">
    <source>
        <dbReference type="WBParaSite" id="SMUV_0000031901-mRNA-1"/>
    </source>
</evidence>
<keyword evidence="4" id="KW-0540">Nuclease</keyword>
<keyword evidence="7" id="KW-0378">Hydrolase</keyword>
<accession>A0A0N5A8C7</accession>